<dbReference type="eggNOG" id="KOG1516">
    <property type="taxonomic scope" value="Eukaryota"/>
</dbReference>
<dbReference type="Gene3D" id="2.170.140.10">
    <property type="entry name" value="Chitin binding domain"/>
    <property type="match status" value="2"/>
</dbReference>
<dbReference type="PROSITE" id="PS50940">
    <property type="entry name" value="CHIT_BIND_II"/>
    <property type="match status" value="2"/>
</dbReference>
<feature type="domain" description="Chitin-binding type-2" evidence="7">
    <location>
        <begin position="407"/>
        <end position="468"/>
    </location>
</feature>
<keyword evidence="5" id="KW-0624">Polysaccharide degradation</keyword>
<dbReference type="PROSITE" id="PS00122">
    <property type="entry name" value="CARBOXYLESTERASE_B_1"/>
    <property type="match status" value="1"/>
</dbReference>
<evidence type="ECO:0000259" key="7">
    <source>
        <dbReference type="PROSITE" id="PS50940"/>
    </source>
</evidence>
<evidence type="ECO:0000256" key="5">
    <source>
        <dbReference type="ARBA" id="ARBA00023024"/>
    </source>
</evidence>
<evidence type="ECO:0000256" key="6">
    <source>
        <dbReference type="SAM" id="MobiDB-lite"/>
    </source>
</evidence>
<dbReference type="GO" id="GO:0008061">
    <property type="term" value="F:chitin binding"/>
    <property type="evidence" value="ECO:0007669"/>
    <property type="project" value="InterPro"/>
</dbReference>
<gene>
    <name evidence="8" type="ORF">BRAFLDRAFT_125108</name>
</gene>
<dbReference type="SMART" id="SM00494">
    <property type="entry name" value="ChtBD2"/>
    <property type="match status" value="2"/>
</dbReference>
<dbReference type="InterPro" id="IPR002557">
    <property type="entry name" value="Chitin-bd_dom"/>
</dbReference>
<dbReference type="InterPro" id="IPR050309">
    <property type="entry name" value="Type-B_Carboxylest/Lipase"/>
</dbReference>
<name>C3YC67_BRAFL</name>
<evidence type="ECO:0000256" key="2">
    <source>
        <dbReference type="ARBA" id="ARBA00005964"/>
    </source>
</evidence>
<dbReference type="GO" id="GO:0008843">
    <property type="term" value="F:endochitinase activity"/>
    <property type="evidence" value="ECO:0007669"/>
    <property type="project" value="UniProtKB-EC"/>
</dbReference>
<evidence type="ECO:0000256" key="4">
    <source>
        <dbReference type="ARBA" id="ARBA00022801"/>
    </source>
</evidence>
<comment type="catalytic activity">
    <reaction evidence="1">
        <text>Random endo-hydrolysis of N-acetyl-beta-D-glucosaminide (1-&gt;4)-beta-linkages in chitin and chitodextrins.</text>
        <dbReference type="EC" id="3.2.1.14"/>
    </reaction>
</comment>
<keyword evidence="5" id="KW-0119">Carbohydrate metabolism</keyword>
<proteinExistence type="inferred from homology"/>
<dbReference type="Gene3D" id="3.40.50.1820">
    <property type="entry name" value="alpha/beta hydrolase"/>
    <property type="match status" value="1"/>
</dbReference>
<dbReference type="ESTHER" id="brafl-c3yc67">
    <property type="family name" value="Carb_B_Chordata"/>
</dbReference>
<dbReference type="GO" id="GO:0005576">
    <property type="term" value="C:extracellular region"/>
    <property type="evidence" value="ECO:0007669"/>
    <property type="project" value="InterPro"/>
</dbReference>
<dbReference type="Pfam" id="PF01607">
    <property type="entry name" value="CBM_14"/>
    <property type="match status" value="2"/>
</dbReference>
<evidence type="ECO:0000256" key="3">
    <source>
        <dbReference type="ARBA" id="ARBA00012729"/>
    </source>
</evidence>
<dbReference type="InParanoid" id="C3YC67"/>
<dbReference type="PANTHER" id="PTHR11559">
    <property type="entry name" value="CARBOXYLESTERASE"/>
    <property type="match status" value="1"/>
</dbReference>
<dbReference type="EC" id="3.2.1.14" evidence="3"/>
<dbReference type="AlphaFoldDB" id="C3YC67"/>
<evidence type="ECO:0000256" key="1">
    <source>
        <dbReference type="ARBA" id="ARBA00000822"/>
    </source>
</evidence>
<protein>
    <recommendedName>
        <fullName evidence="3">chitinase</fullName>
        <ecNumber evidence="3">3.2.1.14</ecNumber>
    </recommendedName>
</protein>
<dbReference type="InterPro" id="IPR036508">
    <property type="entry name" value="Chitin-bd_dom_sf"/>
</dbReference>
<dbReference type="FunFam" id="2.170.140.10:FF:000049">
    <property type="entry name" value="Uncharacterized protein"/>
    <property type="match status" value="2"/>
</dbReference>
<keyword evidence="4" id="KW-0378">Hydrolase</keyword>
<sequence>MPVPESTLATVLDVQSTMYMVTDDVIITDNTTTEATVEATTAFTPQATEASAESTTASTPQVTEASAESTTASTSQVTEASAESTTASTPQVTEASAESTTASTPRATEASAESTTVSTPQVTEASAESTTASTSQATEASAESTTASTPQVTEASAESTTASTPQATEASAESTTASTPQATEASAESTTASTPQVTEASAESTTASTPQVTEASAESTTASTPQATEASAESTTASTPQVTEASAESTTASTPRATEASAESTTASTPQVTEASAESTTASTSQATEASAESTTASTPQVTEASAESHNSVYTSGNGSFCRVYNSVHTSGHGSLCRVYNSVHTSGHGSLCRVYNSVHTSCHGSLCRVYNSVHISGNGSLCRVYNSVHTSGNGSFYRVYSSVHTSAFSCDGKDPDLYLDPEDCTKYYECVVGFADPFHRSCAPGGPVFDPKKKYCDWPENVALPCGILADVPTDVSEEDNVATFTCEGKAPGIHPDPENCDKFYQCVPGHPGPYQRDCPPGGLVFDVELQVCNWPWAVSAPCGLQRRRGTYLTITSDDGGSSRSMFEAAAGKRLSVCRQAATEGDDGGRTVPTTSGDVRGNVQYINDLPDKPIYTFLGIPYAAPPVGNLRFSAPQPAAPWEGVRDATKLGPFCPQGQVVFQIFPFKFEHHNMDEDCLSLNIETPTVEKDAKLPVMLWIHGGGLSMGMGHVVPFAALAAKQDVVVVNINYRLGALGFLSTGDENAPGNVGFLDQVEAMIWVKENIQNFGGDPDRVTIFGESAGGLSVSYQVASPLGKGLFQRAISQSGTYSTMEVLPKPLELAAKLAKEVGCDAKDSASLVDCLRQKTADEILEGSLRMMKMGSGEMGEYFGPVLDGNFLPEHPKDLYHDGQANAVEYLLGVNNHEFGFVMPSLTGPLGFGQGMTEDAFLHELEKLIDRTYPGAKKDSVIAAAREVYRYNPDDAMAVQHQYTLFAGDQMFVAPTVDTANKHAASGSKVFLYENHYVHSASAATRPEWVGCDHGDDTTSMSGWPFLDVHLAAGGVIPNTADDKKFSADMMAFWANFARTGNPSDGTGGPADSPTVPEWPQYTPDNPTYMNLDMTSSSDVGLHPDRMALWNDVIPKLVASSDKEEL</sequence>
<dbReference type="GO" id="GO:0006032">
    <property type="term" value="P:chitin catabolic process"/>
    <property type="evidence" value="ECO:0007669"/>
    <property type="project" value="UniProtKB-KW"/>
</dbReference>
<dbReference type="InterPro" id="IPR002018">
    <property type="entry name" value="CarbesteraseB"/>
</dbReference>
<dbReference type="STRING" id="7739.C3YC67"/>
<dbReference type="EMBL" id="GG666500">
    <property type="protein sequence ID" value="EEN62099.1"/>
    <property type="molecule type" value="Genomic_DNA"/>
</dbReference>
<dbReference type="InterPro" id="IPR029058">
    <property type="entry name" value="AB_hydrolase_fold"/>
</dbReference>
<reference evidence="8" key="1">
    <citation type="journal article" date="2008" name="Nature">
        <title>The amphioxus genome and the evolution of the chordate karyotype.</title>
        <authorList>
            <consortium name="US DOE Joint Genome Institute (JGI-PGF)"/>
            <person name="Putnam N.H."/>
            <person name="Butts T."/>
            <person name="Ferrier D.E.K."/>
            <person name="Furlong R.F."/>
            <person name="Hellsten U."/>
            <person name="Kawashima T."/>
            <person name="Robinson-Rechavi M."/>
            <person name="Shoguchi E."/>
            <person name="Terry A."/>
            <person name="Yu J.-K."/>
            <person name="Benito-Gutierrez E.L."/>
            <person name="Dubchak I."/>
            <person name="Garcia-Fernandez J."/>
            <person name="Gibson-Brown J.J."/>
            <person name="Grigoriev I.V."/>
            <person name="Horton A.C."/>
            <person name="de Jong P.J."/>
            <person name="Jurka J."/>
            <person name="Kapitonov V.V."/>
            <person name="Kohara Y."/>
            <person name="Kuroki Y."/>
            <person name="Lindquist E."/>
            <person name="Lucas S."/>
            <person name="Osoegawa K."/>
            <person name="Pennacchio L.A."/>
            <person name="Salamov A.A."/>
            <person name="Satou Y."/>
            <person name="Sauka-Spengler T."/>
            <person name="Schmutz J."/>
            <person name="Shin-I T."/>
            <person name="Toyoda A."/>
            <person name="Bronner-Fraser M."/>
            <person name="Fujiyama A."/>
            <person name="Holland L.Z."/>
            <person name="Holland P.W.H."/>
            <person name="Satoh N."/>
            <person name="Rokhsar D.S."/>
        </authorList>
    </citation>
    <scope>NUCLEOTIDE SEQUENCE [LARGE SCALE GENOMIC DNA]</scope>
    <source>
        <strain evidence="8">S238N-H82</strain>
        <tissue evidence="8">Testes</tissue>
    </source>
</reference>
<dbReference type="Pfam" id="PF00135">
    <property type="entry name" value="COesterase"/>
    <property type="match status" value="1"/>
</dbReference>
<dbReference type="FunFam" id="3.40.50.1820:FF:000128">
    <property type="entry name" value="Carboxylic ester hydrolase"/>
    <property type="match status" value="1"/>
</dbReference>
<dbReference type="SUPFAM" id="SSF53474">
    <property type="entry name" value="alpha/beta-Hydrolases"/>
    <property type="match status" value="1"/>
</dbReference>
<feature type="compositionally biased region" description="Low complexity" evidence="6">
    <location>
        <begin position="43"/>
        <end position="299"/>
    </location>
</feature>
<evidence type="ECO:0000313" key="8">
    <source>
        <dbReference type="EMBL" id="EEN62099.1"/>
    </source>
</evidence>
<comment type="similarity">
    <text evidence="2">Belongs to the type-B carboxylesterase/lipase family.</text>
</comment>
<dbReference type="CDD" id="cd00312">
    <property type="entry name" value="Esterase_lipase"/>
    <property type="match status" value="1"/>
</dbReference>
<accession>C3YC67</accession>
<feature type="domain" description="Chitin-binding type-2" evidence="7">
    <location>
        <begin position="484"/>
        <end position="545"/>
    </location>
</feature>
<dbReference type="SUPFAM" id="SSF57625">
    <property type="entry name" value="Invertebrate chitin-binding proteins"/>
    <property type="match status" value="2"/>
</dbReference>
<keyword evidence="5" id="KW-0146">Chitin degradation</keyword>
<organism>
    <name type="scientific">Branchiostoma floridae</name>
    <name type="common">Florida lancelet</name>
    <name type="synonym">Amphioxus</name>
    <dbReference type="NCBI Taxonomy" id="7739"/>
    <lineage>
        <taxon>Eukaryota</taxon>
        <taxon>Metazoa</taxon>
        <taxon>Chordata</taxon>
        <taxon>Cephalochordata</taxon>
        <taxon>Leptocardii</taxon>
        <taxon>Amphioxiformes</taxon>
        <taxon>Branchiostomatidae</taxon>
        <taxon>Branchiostoma</taxon>
    </lineage>
</organism>
<dbReference type="InterPro" id="IPR019826">
    <property type="entry name" value="Carboxylesterase_B_AS"/>
</dbReference>
<feature type="compositionally biased region" description="Polar residues" evidence="6">
    <location>
        <begin position="300"/>
        <end position="311"/>
    </location>
</feature>
<feature type="region of interest" description="Disordered" evidence="6">
    <location>
        <begin position="43"/>
        <end position="311"/>
    </location>
</feature>